<dbReference type="InterPro" id="IPR011604">
    <property type="entry name" value="PDDEXK-like_dom_sf"/>
</dbReference>
<evidence type="ECO:0000313" key="1">
    <source>
        <dbReference type="EMBL" id="KAF0715467.1"/>
    </source>
</evidence>
<dbReference type="SUPFAM" id="SSF52980">
    <property type="entry name" value="Restriction endonuclease-like"/>
    <property type="match status" value="1"/>
</dbReference>
<reference evidence="1 2" key="1">
    <citation type="submission" date="2019-08" db="EMBL/GenBank/DDBJ databases">
        <title>Whole genome of Aphis craccivora.</title>
        <authorList>
            <person name="Voronova N.V."/>
            <person name="Shulinski R.S."/>
            <person name="Bandarenka Y.V."/>
            <person name="Zhorov D.G."/>
            <person name="Warner D."/>
        </authorList>
    </citation>
    <scope>NUCLEOTIDE SEQUENCE [LARGE SCALE GENOMIC DNA]</scope>
    <source>
        <strain evidence="1">180601</strain>
        <tissue evidence="1">Whole Body</tissue>
    </source>
</reference>
<name>A0A6G0W051_APHCR</name>
<accession>A0A6G0W051</accession>
<feature type="non-terminal residue" evidence="1">
    <location>
        <position position="1"/>
    </location>
</feature>
<protein>
    <submittedName>
        <fullName evidence="1">YqaJ domain-containing protein</fullName>
    </submittedName>
</protein>
<feature type="non-terminal residue" evidence="1">
    <location>
        <position position="92"/>
    </location>
</feature>
<dbReference type="Proteomes" id="UP000478052">
    <property type="component" value="Unassembled WGS sequence"/>
</dbReference>
<dbReference type="GO" id="GO:0006281">
    <property type="term" value="P:DNA repair"/>
    <property type="evidence" value="ECO:0007669"/>
    <property type="project" value="UniProtKB-ARBA"/>
</dbReference>
<dbReference type="EMBL" id="VUJU01010182">
    <property type="protein sequence ID" value="KAF0715467.1"/>
    <property type="molecule type" value="Genomic_DNA"/>
</dbReference>
<keyword evidence="2" id="KW-1185">Reference proteome</keyword>
<dbReference type="OrthoDB" id="6621705at2759"/>
<sequence>NKVLSTEIENDHSYIVYKENDQILVNKQHPYWDQIQGQLYLTNRKFCYLVIWTPMQSIITEVEKDNEWESNLEILEAFFIQKYIPYLIENNL</sequence>
<proteinExistence type="predicted"/>
<gene>
    <name evidence="1" type="ORF">FWK35_00023105</name>
</gene>
<organism evidence="1 2">
    <name type="scientific">Aphis craccivora</name>
    <name type="common">Cowpea aphid</name>
    <dbReference type="NCBI Taxonomy" id="307492"/>
    <lineage>
        <taxon>Eukaryota</taxon>
        <taxon>Metazoa</taxon>
        <taxon>Ecdysozoa</taxon>
        <taxon>Arthropoda</taxon>
        <taxon>Hexapoda</taxon>
        <taxon>Insecta</taxon>
        <taxon>Pterygota</taxon>
        <taxon>Neoptera</taxon>
        <taxon>Paraneoptera</taxon>
        <taxon>Hemiptera</taxon>
        <taxon>Sternorrhyncha</taxon>
        <taxon>Aphidomorpha</taxon>
        <taxon>Aphidoidea</taxon>
        <taxon>Aphididae</taxon>
        <taxon>Aphidini</taxon>
        <taxon>Aphis</taxon>
        <taxon>Aphis</taxon>
    </lineage>
</organism>
<comment type="caution">
    <text evidence="1">The sequence shown here is derived from an EMBL/GenBank/DDBJ whole genome shotgun (WGS) entry which is preliminary data.</text>
</comment>
<dbReference type="InterPro" id="IPR011335">
    <property type="entry name" value="Restrct_endonuc-II-like"/>
</dbReference>
<evidence type="ECO:0000313" key="2">
    <source>
        <dbReference type="Proteomes" id="UP000478052"/>
    </source>
</evidence>
<dbReference type="Gene3D" id="3.90.320.10">
    <property type="match status" value="1"/>
</dbReference>
<dbReference type="AlphaFoldDB" id="A0A6G0W051"/>